<evidence type="ECO:0000313" key="1">
    <source>
        <dbReference type="Proteomes" id="UP000025227"/>
    </source>
</evidence>
<proteinExistence type="predicted"/>
<accession>A0A7I4Y351</accession>
<evidence type="ECO:0000313" key="2">
    <source>
        <dbReference type="WBParaSite" id="HCON_00038590-00001"/>
    </source>
</evidence>
<name>A0A7I4Y351_HAECO</name>
<dbReference type="InterPro" id="IPR036397">
    <property type="entry name" value="RNaseH_sf"/>
</dbReference>
<dbReference type="OMA" id="LEMEWRA"/>
<protein>
    <submittedName>
        <fullName evidence="2">DDE_3 domain-containing protein</fullName>
    </submittedName>
</protein>
<organism evidence="1 2">
    <name type="scientific">Haemonchus contortus</name>
    <name type="common">Barber pole worm</name>
    <dbReference type="NCBI Taxonomy" id="6289"/>
    <lineage>
        <taxon>Eukaryota</taxon>
        <taxon>Metazoa</taxon>
        <taxon>Ecdysozoa</taxon>
        <taxon>Nematoda</taxon>
        <taxon>Chromadorea</taxon>
        <taxon>Rhabditida</taxon>
        <taxon>Rhabditina</taxon>
        <taxon>Rhabditomorpha</taxon>
        <taxon>Strongyloidea</taxon>
        <taxon>Trichostrongylidae</taxon>
        <taxon>Haemonchus</taxon>
    </lineage>
</organism>
<dbReference type="OrthoDB" id="5824123at2759"/>
<reference evidence="2" key="1">
    <citation type="submission" date="2020-12" db="UniProtKB">
        <authorList>
            <consortium name="WormBaseParasite"/>
        </authorList>
    </citation>
    <scope>IDENTIFICATION</scope>
    <source>
        <strain evidence="2">MHco3</strain>
    </source>
</reference>
<keyword evidence="1" id="KW-1185">Reference proteome</keyword>
<dbReference type="AlphaFoldDB" id="A0A7I4Y351"/>
<dbReference type="Proteomes" id="UP000025227">
    <property type="component" value="Unplaced"/>
</dbReference>
<dbReference type="WBParaSite" id="HCON_00038590-00001">
    <property type="protein sequence ID" value="HCON_00038590-00001"/>
    <property type="gene ID" value="HCON_00038590"/>
</dbReference>
<dbReference type="GO" id="GO:0003676">
    <property type="term" value="F:nucleic acid binding"/>
    <property type="evidence" value="ECO:0007669"/>
    <property type="project" value="InterPro"/>
</dbReference>
<dbReference type="Gene3D" id="3.30.420.10">
    <property type="entry name" value="Ribonuclease H-like superfamily/Ribonuclease H"/>
    <property type="match status" value="1"/>
</dbReference>
<sequence>MTGQSYANMIIEKIFPWAKDNMSAGWVSQQDNDPKHTLRAAEDTFQQKEVRLLNWRSQSLDLNPIEHTWEELKRRRAKQRCSSKDQKFALLEMEWRAVPTFGELPQFC</sequence>